<dbReference type="RefSeq" id="WP_176908652.1">
    <property type="nucleotide sequence ID" value="NZ_JABKAU010000018.1"/>
</dbReference>
<keyword evidence="1" id="KW-0732">Signal</keyword>
<feature type="chain" id="PRO_5031499979" description="Transporter" evidence="1">
    <location>
        <begin position="27"/>
        <end position="284"/>
    </location>
</feature>
<evidence type="ECO:0008006" key="4">
    <source>
        <dbReference type="Google" id="ProtNLM"/>
    </source>
</evidence>
<feature type="signal peptide" evidence="1">
    <location>
        <begin position="1"/>
        <end position="26"/>
    </location>
</feature>
<gene>
    <name evidence="2" type="ORF">HW554_11070</name>
</gene>
<keyword evidence="3" id="KW-1185">Reference proteome</keyword>
<organism evidence="2 3">
    <name type="scientific">Hymenobacter lapidiphilus</name>
    <dbReference type="NCBI Taxonomy" id="2608003"/>
    <lineage>
        <taxon>Bacteria</taxon>
        <taxon>Pseudomonadati</taxon>
        <taxon>Bacteroidota</taxon>
        <taxon>Cytophagia</taxon>
        <taxon>Cytophagales</taxon>
        <taxon>Hymenobacteraceae</taxon>
        <taxon>Hymenobacter</taxon>
    </lineage>
</organism>
<dbReference type="EMBL" id="JABKAU010000018">
    <property type="protein sequence ID" value="NVO31752.1"/>
    <property type="molecule type" value="Genomic_DNA"/>
</dbReference>
<dbReference type="AlphaFoldDB" id="A0A7Y7U5X2"/>
<evidence type="ECO:0000256" key="1">
    <source>
        <dbReference type="SAM" id="SignalP"/>
    </source>
</evidence>
<name>A0A7Y7U5X2_9BACT</name>
<accession>A0A7Y7U5X2</accession>
<proteinExistence type="predicted"/>
<sequence>MRAAVRTGVGLLLAGGLLGTGGTAHAGGGWIRPAGGAYAKIGLTSVNTNKYYTLAGQEITTNRFSQQVASLYAEVGLGHHLEAVLNFPAYRRARFSASTATQGIGDAQLGLRYGVLRGAWPLAVSVTAELPTGNPDARGTNTSNSQIVIALPTGDGEFNVWTHAALSHSFFEQLYGTVDVGFNARTKGFTNQYSYSAQVGYLLLRKVWLTGTIRTLANVQTPRSGRLASIGIGEGVAYSTAALGANYAATDHLWLTADWATGFGKLRNVYAGSQFTVGVAWEWK</sequence>
<comment type="caution">
    <text evidence="2">The sequence shown here is derived from an EMBL/GenBank/DDBJ whole genome shotgun (WGS) entry which is preliminary data.</text>
</comment>
<protein>
    <recommendedName>
        <fullName evidence="4">Transporter</fullName>
    </recommendedName>
</protein>
<evidence type="ECO:0000313" key="2">
    <source>
        <dbReference type="EMBL" id="NVO31752.1"/>
    </source>
</evidence>
<dbReference type="Proteomes" id="UP000565521">
    <property type="component" value="Unassembled WGS sequence"/>
</dbReference>
<reference evidence="2 3" key="1">
    <citation type="submission" date="2020-05" db="EMBL/GenBank/DDBJ databases">
        <title>Hymenobacter terrestris sp. nov. and Hymenobacter lapidiphilus sp. nov., isolated from regoliths in Antarctica.</title>
        <authorList>
            <person name="Sedlacek I."/>
            <person name="Pantucek R."/>
            <person name="Zeman M."/>
            <person name="Holochova P."/>
            <person name="Kralova S."/>
            <person name="Stankova E."/>
            <person name="Sedo O."/>
            <person name="Micenkova L."/>
            <person name="Svec P."/>
            <person name="Gupta V."/>
            <person name="Sood U."/>
            <person name="Korpole U.S."/>
            <person name="Lal R."/>
        </authorList>
    </citation>
    <scope>NUCLEOTIDE SEQUENCE [LARGE SCALE GENOMIC DNA]</scope>
    <source>
        <strain evidence="2 3">P5342</strain>
    </source>
</reference>
<evidence type="ECO:0000313" key="3">
    <source>
        <dbReference type="Proteomes" id="UP000565521"/>
    </source>
</evidence>